<accession>A0A380KA87</accession>
<dbReference type="InterPro" id="IPR006128">
    <property type="entry name" value="Lipoprotein_PsaA-like"/>
</dbReference>
<dbReference type="PANTHER" id="PTHR42953">
    <property type="entry name" value="HIGH-AFFINITY ZINC UPTAKE SYSTEM PROTEIN ZNUA-RELATED"/>
    <property type="match status" value="1"/>
</dbReference>
<keyword evidence="6" id="KW-1185">Reference proteome</keyword>
<evidence type="ECO:0000313" key="5">
    <source>
        <dbReference type="EMBL" id="SUN61841.1"/>
    </source>
</evidence>
<dbReference type="Proteomes" id="UP000254924">
    <property type="component" value="Unassembled WGS sequence"/>
</dbReference>
<keyword evidence="3" id="KW-0732">Signal</keyword>
<dbReference type="EMBL" id="UHFN01000007">
    <property type="protein sequence ID" value="SUN61841.1"/>
    <property type="molecule type" value="Genomic_DNA"/>
</dbReference>
<keyword evidence="5" id="KW-0449">Lipoprotein</keyword>
<evidence type="ECO:0000256" key="1">
    <source>
        <dbReference type="ARBA" id="ARBA00011028"/>
    </source>
</evidence>
<name>A0A380KA87_9STRE</name>
<dbReference type="PANTHER" id="PTHR42953:SF3">
    <property type="entry name" value="HIGH-AFFINITY ZINC UPTAKE SYSTEM PROTEIN ZNUA"/>
    <property type="match status" value="1"/>
</dbReference>
<protein>
    <submittedName>
        <fullName evidence="5">Metal binding lipoprotein</fullName>
    </submittedName>
</protein>
<dbReference type="Pfam" id="PF01297">
    <property type="entry name" value="ZnuA"/>
    <property type="match status" value="1"/>
</dbReference>
<sequence>MGCHANTSATKGTRQLKIVTSFYPIYALTKTVSGDLNDVKMIQSSQGIHDFEPSTADVEAIYRADVFIYHSHTLESWAGSLDPSLQGSKVKVIEAAKGLKLSRVEGLEDVPVTDNIDPTRLYDPHSWNDPILLADEAQNIAKQLKKLDPKNAKTYQKNADDFSKSAKDLTAKYQKIFAKAKSKYFVTQHTAFYYLAKRFGLKQLGISSVTNQEPSARQLAEIEEFVKTYKVKTIFVENAISTKAAKTIAHSTGASIQVLSPLEADPQNNLSLLENIEQNLKVLSQHL</sequence>
<dbReference type="GO" id="GO:0030001">
    <property type="term" value="P:metal ion transport"/>
    <property type="evidence" value="ECO:0007669"/>
    <property type="project" value="InterPro"/>
</dbReference>
<gene>
    <name evidence="5" type="primary">adcA</name>
    <name evidence="5" type="ORF">NCTC12224_01608</name>
</gene>
<proteinExistence type="inferred from homology"/>
<dbReference type="SUPFAM" id="SSF53807">
    <property type="entry name" value="Helical backbone' metal receptor"/>
    <property type="match status" value="1"/>
</dbReference>
<evidence type="ECO:0000313" key="6">
    <source>
        <dbReference type="Proteomes" id="UP000254924"/>
    </source>
</evidence>
<dbReference type="GO" id="GO:0046872">
    <property type="term" value="F:metal ion binding"/>
    <property type="evidence" value="ECO:0007669"/>
    <property type="project" value="InterPro"/>
</dbReference>
<dbReference type="Gene3D" id="3.40.50.1980">
    <property type="entry name" value="Nitrogenase molybdenum iron protein domain"/>
    <property type="match status" value="2"/>
</dbReference>
<keyword evidence="2 4" id="KW-0813">Transport</keyword>
<comment type="similarity">
    <text evidence="1 4">Belongs to the bacterial solute-binding protein 9 family.</text>
</comment>
<dbReference type="PRINTS" id="PR00691">
    <property type="entry name" value="ADHESINB"/>
</dbReference>
<evidence type="ECO:0000256" key="4">
    <source>
        <dbReference type="RuleBase" id="RU003512"/>
    </source>
</evidence>
<dbReference type="PRINTS" id="PR00690">
    <property type="entry name" value="ADHESNFAMILY"/>
</dbReference>
<organism evidence="5 6">
    <name type="scientific">Streptococcus hyointestinalis</name>
    <dbReference type="NCBI Taxonomy" id="1337"/>
    <lineage>
        <taxon>Bacteria</taxon>
        <taxon>Bacillati</taxon>
        <taxon>Bacillota</taxon>
        <taxon>Bacilli</taxon>
        <taxon>Lactobacillales</taxon>
        <taxon>Streptococcaceae</taxon>
        <taxon>Streptococcus</taxon>
    </lineage>
</organism>
<reference evidence="5 6" key="1">
    <citation type="submission" date="2018-06" db="EMBL/GenBank/DDBJ databases">
        <authorList>
            <consortium name="Pathogen Informatics"/>
            <person name="Doyle S."/>
        </authorList>
    </citation>
    <scope>NUCLEOTIDE SEQUENCE [LARGE SCALE GENOMIC DNA]</scope>
    <source>
        <strain evidence="5 6">NCTC12224</strain>
    </source>
</reference>
<dbReference type="AlphaFoldDB" id="A0A380KA87"/>
<dbReference type="InterPro" id="IPR006129">
    <property type="entry name" value="AdhesinB"/>
</dbReference>
<dbReference type="GO" id="GO:0007155">
    <property type="term" value="P:cell adhesion"/>
    <property type="evidence" value="ECO:0007669"/>
    <property type="project" value="InterPro"/>
</dbReference>
<dbReference type="InterPro" id="IPR006127">
    <property type="entry name" value="ZnuA-like"/>
</dbReference>
<evidence type="ECO:0000256" key="3">
    <source>
        <dbReference type="ARBA" id="ARBA00022729"/>
    </source>
</evidence>
<evidence type="ECO:0000256" key="2">
    <source>
        <dbReference type="ARBA" id="ARBA00022448"/>
    </source>
</evidence>
<dbReference type="InterPro" id="IPR050492">
    <property type="entry name" value="Bact_metal-bind_prot9"/>
</dbReference>